<dbReference type="OrthoDB" id="5183775at2"/>
<sequence length="223" mass="23755">MTRTVLILGGTREAAMLAAEIVAAHPDWRVITSLAGRTQAAEPVAGETRTGGFGGPEGLAAYLRAEGVTDLIDTTHPYARRISANAERAAAIAGVPLEVRTRRPWERQPGDDWIEVSSEAEAASALPAGARALLALGRQHLKPFAGRDDVFFLVRMVDQPAAPLPLKHHAIITGKPGQADEEAALLRTHAIDHIVCRNSGGDRSHGKIAAARTLRIPVIMIGR</sequence>
<reference evidence="4 5" key="1">
    <citation type="journal article" date="2017" name="Int. J. Syst. Evol. Microbiol.">
        <title>Roseitalea porphyridii gen. nov., sp. nov., isolated from a red alga, and reclassification of Hoeflea suaedae Chung et al. 2013 as Pseudohoeflea suaedae gen. nov., comb. nov.</title>
        <authorList>
            <person name="Hyeon J.W."/>
            <person name="Jeong S.E."/>
            <person name="Baek K."/>
            <person name="Jeon C.O."/>
        </authorList>
    </citation>
    <scope>NUCLEOTIDE SEQUENCE [LARGE SCALE GENOMIC DNA]</scope>
    <source>
        <strain evidence="4 5">MA7-20</strain>
    </source>
</reference>
<dbReference type="EC" id="1.3.1.106" evidence="4"/>
<organism evidence="4 5">
    <name type="scientific">Roseitalea porphyridii</name>
    <dbReference type="NCBI Taxonomy" id="1852022"/>
    <lineage>
        <taxon>Bacteria</taxon>
        <taxon>Pseudomonadati</taxon>
        <taxon>Pseudomonadota</taxon>
        <taxon>Alphaproteobacteria</taxon>
        <taxon>Hyphomicrobiales</taxon>
        <taxon>Ahrensiaceae</taxon>
        <taxon>Roseitalea</taxon>
    </lineage>
</organism>
<dbReference type="GO" id="GO:0009236">
    <property type="term" value="P:cobalamin biosynthetic process"/>
    <property type="evidence" value="ECO:0007669"/>
    <property type="project" value="UniProtKB-UniPathway"/>
</dbReference>
<dbReference type="Proteomes" id="UP000293719">
    <property type="component" value="Chromosome"/>
</dbReference>
<keyword evidence="3 4" id="KW-0560">Oxidoreductase</keyword>
<dbReference type="RefSeq" id="WP_131617001.1">
    <property type="nucleotide sequence ID" value="NZ_CP036532.1"/>
</dbReference>
<dbReference type="UniPathway" id="UPA00148"/>
<dbReference type="EMBL" id="CP036532">
    <property type="protein sequence ID" value="QBK31336.1"/>
    <property type="molecule type" value="Genomic_DNA"/>
</dbReference>
<accession>A0A4P6V3V6</accession>
<evidence type="ECO:0000313" key="4">
    <source>
        <dbReference type="EMBL" id="QBK31336.1"/>
    </source>
</evidence>
<name>A0A4P6V3V6_9HYPH</name>
<dbReference type="NCBIfam" id="NF005968">
    <property type="entry name" value="PRK08057.1-2"/>
    <property type="match status" value="1"/>
</dbReference>
<dbReference type="PROSITE" id="PS51014">
    <property type="entry name" value="COBK_CBIJ"/>
    <property type="match status" value="1"/>
</dbReference>
<dbReference type="InterPro" id="IPR003723">
    <property type="entry name" value="Precorrin-6x_reduct"/>
</dbReference>
<comment type="pathway">
    <text evidence="1">Cofactor biosynthesis; adenosylcobalamin biosynthesis.</text>
</comment>
<dbReference type="GO" id="GO:0016994">
    <property type="term" value="F:precorrin-6A reductase activity"/>
    <property type="evidence" value="ECO:0007669"/>
    <property type="project" value="InterPro"/>
</dbReference>
<dbReference type="GeneID" id="90768106"/>
<proteinExistence type="predicted"/>
<dbReference type="AlphaFoldDB" id="A0A4P6V3V6"/>
<evidence type="ECO:0000256" key="2">
    <source>
        <dbReference type="ARBA" id="ARBA00022573"/>
    </source>
</evidence>
<dbReference type="KEGG" id="rpod:E0E05_12420"/>
<protein>
    <submittedName>
        <fullName evidence="4">Cobalt-precorrin-6A reductase</fullName>
        <ecNumber evidence="4">1.3.1.106</ecNumber>
    </submittedName>
</protein>
<gene>
    <name evidence="4" type="ORF">E0E05_12420</name>
</gene>
<evidence type="ECO:0000256" key="1">
    <source>
        <dbReference type="ARBA" id="ARBA00004953"/>
    </source>
</evidence>
<dbReference type="PANTHER" id="PTHR36925:SF1">
    <property type="entry name" value="COBALT-PRECORRIN-6A REDUCTASE"/>
    <property type="match status" value="1"/>
</dbReference>
<evidence type="ECO:0000256" key="3">
    <source>
        <dbReference type="ARBA" id="ARBA00023002"/>
    </source>
</evidence>
<dbReference type="PANTHER" id="PTHR36925">
    <property type="entry name" value="COBALT-PRECORRIN-6A REDUCTASE"/>
    <property type="match status" value="1"/>
</dbReference>
<dbReference type="Pfam" id="PF02571">
    <property type="entry name" value="CbiJ"/>
    <property type="match status" value="1"/>
</dbReference>
<keyword evidence="2" id="KW-0169">Cobalamin biosynthesis</keyword>
<evidence type="ECO:0000313" key="5">
    <source>
        <dbReference type="Proteomes" id="UP000293719"/>
    </source>
</evidence>
<keyword evidence="5" id="KW-1185">Reference proteome</keyword>